<accession>A0A1M4ST03</accession>
<reference evidence="1 2" key="1">
    <citation type="submission" date="2016-11" db="EMBL/GenBank/DDBJ databases">
        <authorList>
            <person name="Varghese N."/>
            <person name="Submissions S."/>
        </authorList>
    </citation>
    <scope>NUCLEOTIDE SEQUENCE [LARGE SCALE GENOMIC DNA]</scope>
    <source>
        <strain evidence="1 2">DSM 29341</strain>
    </source>
</reference>
<dbReference type="Proteomes" id="UP000325134">
    <property type="component" value="Unassembled WGS sequence"/>
</dbReference>
<name>A0A1M4ST03_9RHOB</name>
<evidence type="ECO:0000313" key="2">
    <source>
        <dbReference type="Proteomes" id="UP000325134"/>
    </source>
</evidence>
<keyword evidence="2" id="KW-1185">Reference proteome</keyword>
<organism evidence="1 2">
    <name type="scientific">Ruegeria intermedia</name>
    <dbReference type="NCBI Taxonomy" id="996115"/>
    <lineage>
        <taxon>Bacteria</taxon>
        <taxon>Pseudomonadati</taxon>
        <taxon>Pseudomonadota</taxon>
        <taxon>Alphaproteobacteria</taxon>
        <taxon>Rhodobacterales</taxon>
        <taxon>Roseobacteraceae</taxon>
        <taxon>Ruegeria</taxon>
    </lineage>
</organism>
<sequence>MADMKTLAGIGAMVALTACEVPQSPVVTGPDGQARIQISTSGLTCYQTRCLDIDPAARSVRMVGNRTTGIPRGIDVSDGTVTPAEFRRLGEVALLAGGTGSRGDRG</sequence>
<dbReference type="PROSITE" id="PS51257">
    <property type="entry name" value="PROKAR_LIPOPROTEIN"/>
    <property type="match status" value="1"/>
</dbReference>
<evidence type="ECO:0000313" key="1">
    <source>
        <dbReference type="EMBL" id="SHE35272.1"/>
    </source>
</evidence>
<dbReference type="AlphaFoldDB" id="A0A1M4ST03"/>
<dbReference type="RefSeq" id="WP_223162400.1">
    <property type="nucleotide sequence ID" value="NZ_FQVK01000001.1"/>
</dbReference>
<proteinExistence type="predicted"/>
<gene>
    <name evidence="1" type="ORF">SAMN05444279_101262</name>
</gene>
<evidence type="ECO:0008006" key="3">
    <source>
        <dbReference type="Google" id="ProtNLM"/>
    </source>
</evidence>
<protein>
    <recommendedName>
        <fullName evidence="3">Lipoprotein</fullName>
    </recommendedName>
</protein>
<dbReference type="EMBL" id="FQVK01000001">
    <property type="protein sequence ID" value="SHE35272.1"/>
    <property type="molecule type" value="Genomic_DNA"/>
</dbReference>